<dbReference type="InterPro" id="IPR036047">
    <property type="entry name" value="F-box-like_dom_sf"/>
</dbReference>
<dbReference type="AlphaFoldDB" id="A0A397UDI2"/>
<reference evidence="2 3" key="1">
    <citation type="submission" date="2018-06" db="EMBL/GenBank/DDBJ databases">
        <title>Comparative genomics reveals the genomic features of Rhizophagus irregularis, R. cerebriforme, R. diaphanum and Gigaspora rosea, and their symbiotic lifestyle signature.</title>
        <authorList>
            <person name="Morin E."/>
            <person name="San Clemente H."/>
            <person name="Chen E.C.H."/>
            <person name="De La Providencia I."/>
            <person name="Hainaut M."/>
            <person name="Kuo A."/>
            <person name="Kohler A."/>
            <person name="Murat C."/>
            <person name="Tang N."/>
            <person name="Roy S."/>
            <person name="Loubradou J."/>
            <person name="Henrissat B."/>
            <person name="Grigoriev I.V."/>
            <person name="Corradi N."/>
            <person name="Roux C."/>
            <person name="Martin F.M."/>
        </authorList>
    </citation>
    <scope>NUCLEOTIDE SEQUENCE [LARGE SCALE GENOMIC DNA]</scope>
    <source>
        <strain evidence="2 3">DAOM 194757</strain>
    </source>
</reference>
<evidence type="ECO:0000259" key="1">
    <source>
        <dbReference type="PROSITE" id="PS50181"/>
    </source>
</evidence>
<organism evidence="2 3">
    <name type="scientific">Gigaspora rosea</name>
    <dbReference type="NCBI Taxonomy" id="44941"/>
    <lineage>
        <taxon>Eukaryota</taxon>
        <taxon>Fungi</taxon>
        <taxon>Fungi incertae sedis</taxon>
        <taxon>Mucoromycota</taxon>
        <taxon>Glomeromycotina</taxon>
        <taxon>Glomeromycetes</taxon>
        <taxon>Diversisporales</taxon>
        <taxon>Gigasporaceae</taxon>
        <taxon>Gigaspora</taxon>
    </lineage>
</organism>
<protein>
    <recommendedName>
        <fullName evidence="1">F-box domain-containing protein</fullName>
    </recommendedName>
</protein>
<name>A0A397UDI2_9GLOM</name>
<evidence type="ECO:0000313" key="2">
    <source>
        <dbReference type="EMBL" id="RIB05413.1"/>
    </source>
</evidence>
<accession>A0A397UDI2</accession>
<keyword evidence="3" id="KW-1185">Reference proteome</keyword>
<sequence length="269" mass="31501">MVFKLFYNNSPLINSTINSTNHEEPISSLLTFPNELLLLLFESLDIPSILSLSNVCNRFLLIAQICLAKRFKDSKFELSLFFDQEYRQKCYVDFIFERFDSETGRFTFIPKNLKFLRFINSRMVGSPKLRKIQFTGFDNNAKFDNKNLLQKKPCALPIELNNSTIKKTSFVYRIGRGSTHLKSQYTFTYSVSDSPPPLMRITRGGERWIKPLRFECSPCFFYPHEPIAHQIIWDIIHFKKNQIKKHPIILRNLSEISLSSMNTENTNSE</sequence>
<dbReference type="SUPFAM" id="SSF81383">
    <property type="entry name" value="F-box domain"/>
    <property type="match status" value="1"/>
</dbReference>
<dbReference type="EMBL" id="QKWP01001987">
    <property type="protein sequence ID" value="RIB05413.1"/>
    <property type="molecule type" value="Genomic_DNA"/>
</dbReference>
<dbReference type="Proteomes" id="UP000266673">
    <property type="component" value="Unassembled WGS sequence"/>
</dbReference>
<proteinExistence type="predicted"/>
<evidence type="ECO:0000313" key="3">
    <source>
        <dbReference type="Proteomes" id="UP000266673"/>
    </source>
</evidence>
<dbReference type="PROSITE" id="PS50181">
    <property type="entry name" value="FBOX"/>
    <property type="match status" value="1"/>
</dbReference>
<feature type="domain" description="F-box" evidence="1">
    <location>
        <begin position="26"/>
        <end position="74"/>
    </location>
</feature>
<comment type="caution">
    <text evidence="2">The sequence shown here is derived from an EMBL/GenBank/DDBJ whole genome shotgun (WGS) entry which is preliminary data.</text>
</comment>
<dbReference type="InterPro" id="IPR001810">
    <property type="entry name" value="F-box_dom"/>
</dbReference>
<dbReference type="OrthoDB" id="2399195at2759"/>
<gene>
    <name evidence="2" type="ORF">C2G38_2118450</name>
</gene>